<dbReference type="SUPFAM" id="SSF64356">
    <property type="entry name" value="SNARE-like"/>
    <property type="match status" value="1"/>
</dbReference>
<dbReference type="InterPro" id="IPR022775">
    <property type="entry name" value="AP_mu_sigma_su"/>
</dbReference>
<evidence type="ECO:0000256" key="4">
    <source>
        <dbReference type="ARBA" id="ARBA00022892"/>
    </source>
</evidence>
<proteinExistence type="inferred from homology"/>
<dbReference type="InterPro" id="IPR028565">
    <property type="entry name" value="MHD"/>
</dbReference>
<keyword evidence="3 9" id="KW-0963">Cytoplasm</keyword>
<evidence type="ECO:0000256" key="8">
    <source>
        <dbReference type="ARBA" id="ARBA00023329"/>
    </source>
</evidence>
<accession>A0ABR2X1Z9</accession>
<organism evidence="13 14">
    <name type="scientific">Basidiobolus ranarum</name>
    <dbReference type="NCBI Taxonomy" id="34480"/>
    <lineage>
        <taxon>Eukaryota</taxon>
        <taxon>Fungi</taxon>
        <taxon>Fungi incertae sedis</taxon>
        <taxon>Zoopagomycota</taxon>
        <taxon>Entomophthoromycotina</taxon>
        <taxon>Basidiobolomycetes</taxon>
        <taxon>Basidiobolales</taxon>
        <taxon>Basidiobolaceae</taxon>
        <taxon>Basidiobolus</taxon>
    </lineage>
</organism>
<comment type="caution">
    <text evidence="13">The sequence shown here is derived from an EMBL/GenBank/DDBJ whole genome shotgun (WGS) entry which is preliminary data.</text>
</comment>
<evidence type="ECO:0000259" key="12">
    <source>
        <dbReference type="PROSITE" id="PS51072"/>
    </source>
</evidence>
<feature type="region of interest" description="Disordered" evidence="11">
    <location>
        <begin position="171"/>
        <end position="193"/>
    </location>
</feature>
<dbReference type="SUPFAM" id="SSF49447">
    <property type="entry name" value="Second domain of Mu2 adaptin subunit (ap50) of ap2 adaptor"/>
    <property type="match status" value="1"/>
</dbReference>
<dbReference type="Pfam" id="PF00928">
    <property type="entry name" value="Adap_comp_sub"/>
    <property type="match status" value="1"/>
</dbReference>
<evidence type="ECO:0000256" key="1">
    <source>
        <dbReference type="ARBA" id="ARBA00010516"/>
    </source>
</evidence>
<keyword evidence="7 9" id="KW-0472">Membrane</keyword>
<evidence type="ECO:0000256" key="11">
    <source>
        <dbReference type="SAM" id="MobiDB-lite"/>
    </source>
</evidence>
<evidence type="ECO:0000256" key="2">
    <source>
        <dbReference type="ARBA" id="ARBA00022448"/>
    </source>
</evidence>
<feature type="domain" description="MHD" evidence="12">
    <location>
        <begin position="277"/>
        <end position="518"/>
    </location>
</feature>
<dbReference type="PANTHER" id="PTHR10121:SF0">
    <property type="entry name" value="COATOMER SUBUNIT DELTA"/>
    <property type="match status" value="1"/>
</dbReference>
<keyword evidence="8 9" id="KW-0968">Cytoplasmic vesicle</keyword>
<evidence type="ECO:0000256" key="3">
    <source>
        <dbReference type="ARBA" id="ARBA00022490"/>
    </source>
</evidence>
<comment type="function">
    <text evidence="9">The coatomer is a cytosolic protein complex that binds to dilysine motifs and reversibly associates with Golgi non-clathrin-coated vesicles, which further mediate biosynthetic protein transport from the ER, via the Golgi up to the trans Golgi network. Coatomer complex is required for budding from Golgi membranes, and is essential for the retrograde Golgi-to-ER transport of dilysine-tagged proteins.</text>
</comment>
<comment type="subunit">
    <text evidence="9">Oligomeric complex that consists of at least the alpha, beta, beta', gamma, delta, epsilon and zeta subunits.</text>
</comment>
<dbReference type="Gene3D" id="3.30.450.60">
    <property type="match status" value="1"/>
</dbReference>
<dbReference type="Proteomes" id="UP001479436">
    <property type="component" value="Unassembled WGS sequence"/>
</dbReference>
<evidence type="ECO:0000256" key="7">
    <source>
        <dbReference type="ARBA" id="ARBA00023136"/>
    </source>
</evidence>
<evidence type="ECO:0000313" key="14">
    <source>
        <dbReference type="Proteomes" id="UP001479436"/>
    </source>
</evidence>
<keyword evidence="2 9" id="KW-0813">Transport</keyword>
<gene>
    <name evidence="13" type="primary">RET2</name>
    <name evidence="13" type="ORF">K7432_002145</name>
</gene>
<evidence type="ECO:0000256" key="9">
    <source>
        <dbReference type="RuleBase" id="RU364018"/>
    </source>
</evidence>
<dbReference type="Pfam" id="PF01217">
    <property type="entry name" value="Clat_adaptor_s"/>
    <property type="match status" value="1"/>
</dbReference>
<keyword evidence="5 9" id="KW-0653">Protein transport</keyword>
<dbReference type="InterPro" id="IPR011012">
    <property type="entry name" value="Longin-like_dom_sf"/>
</dbReference>
<comment type="subcellular location">
    <subcellularLocation>
        <location evidence="9 10">Cytoplasm</location>
    </subcellularLocation>
    <subcellularLocation>
        <location evidence="9 10">Cytoplasmic vesicle</location>
        <location evidence="9 10">COPI-coated vesicle membrane</location>
        <topology evidence="9 10">Peripheral membrane protein</topology>
        <orientation evidence="9 10">Cytoplasmic side</orientation>
    </subcellularLocation>
    <subcellularLocation>
        <location evidence="9 10">Golgi apparatus membrane</location>
        <topology evidence="9 10">Peripheral membrane protein</topology>
        <orientation evidence="9 10">Cytoplasmic side</orientation>
    </subcellularLocation>
</comment>
<evidence type="ECO:0000256" key="6">
    <source>
        <dbReference type="ARBA" id="ARBA00023034"/>
    </source>
</evidence>
<sequence>MVVLAASICTKAGKVVISRQFLEMPRSRIEGLLASFPKLTGTGQQHTTIETDNIRYVYQPLEDLYMVIITNRQSNILQDIDTLHLFARVVSDTCHPTDEGEILLHSFELLSAFDEIVSLGYRENVNLAQIRTIIEMESHEEKIQEMIAKNKEREAKEELKRKAKQLEMQRKEMAKSGRSYSGNFGGSGNMGSSYKPGMNEPTTYASQAEVETQNSYSSPAPASVPSGRGMKLGRSQKSHDFMEVVKSETGVSALETMTENLSVSTPVESINSPQVPTESIHLQIEERITVVADRDGGLQNMEVKGDLVLRVSDPDLAYLKLTLKPLTMDGIQFKTHPNVDKRLFNSENVVALKDPTRPFPLNTSLGVVRWRYVRKDEDAIPLSINCWPSPSGDGSCDVNIEYELLSDELELKDVVISIPIPGGCNPTVGDVDGHYNFDRAARCLDWEIPIIDQDSKSGSLEFSVASDDTNAFFPVSVAFASEQTYCGIEVAKIELQETGEEPLYSKEVLLVTDEYSVV</sequence>
<keyword evidence="6 9" id="KW-0333">Golgi apparatus</keyword>
<dbReference type="CDD" id="cd09254">
    <property type="entry name" value="AP_delta-COPI_MHD"/>
    <property type="match status" value="1"/>
</dbReference>
<keyword evidence="14" id="KW-1185">Reference proteome</keyword>
<evidence type="ECO:0000256" key="5">
    <source>
        <dbReference type="ARBA" id="ARBA00022927"/>
    </source>
</evidence>
<dbReference type="InterPro" id="IPR027059">
    <property type="entry name" value="Coatomer_dsu"/>
</dbReference>
<dbReference type="CDD" id="cd14830">
    <property type="entry name" value="Delta_COP_N"/>
    <property type="match status" value="1"/>
</dbReference>
<dbReference type="EMBL" id="JASJQH010000055">
    <property type="protein sequence ID" value="KAK9767761.1"/>
    <property type="molecule type" value="Genomic_DNA"/>
</dbReference>
<protein>
    <recommendedName>
        <fullName evidence="9">Coatomer subunit delta</fullName>
    </recommendedName>
</protein>
<dbReference type="Gene3D" id="2.60.40.1170">
    <property type="entry name" value="Mu homology domain, subdomain B"/>
    <property type="match status" value="2"/>
</dbReference>
<keyword evidence="4 9" id="KW-0931">ER-Golgi transport</keyword>
<reference evidence="13 14" key="1">
    <citation type="submission" date="2023-04" db="EMBL/GenBank/DDBJ databases">
        <title>Genome of Basidiobolus ranarum AG-B5.</title>
        <authorList>
            <person name="Stajich J.E."/>
            <person name="Carter-House D."/>
            <person name="Gryganskyi A."/>
        </authorList>
    </citation>
    <scope>NUCLEOTIDE SEQUENCE [LARGE SCALE GENOMIC DNA]</scope>
    <source>
        <strain evidence="13 14">AG-B5</strain>
    </source>
</reference>
<feature type="region of interest" description="Disordered" evidence="11">
    <location>
        <begin position="207"/>
        <end position="238"/>
    </location>
</feature>
<evidence type="ECO:0000313" key="13">
    <source>
        <dbReference type="EMBL" id="KAK9767761.1"/>
    </source>
</evidence>
<dbReference type="PROSITE" id="PS51072">
    <property type="entry name" value="MHD"/>
    <property type="match status" value="1"/>
</dbReference>
<dbReference type="PANTHER" id="PTHR10121">
    <property type="entry name" value="COATOMER SUBUNIT DELTA"/>
    <property type="match status" value="1"/>
</dbReference>
<comment type="similarity">
    <text evidence="1 9">Belongs to the adaptor complexes medium subunit family. Delta-COP subfamily.</text>
</comment>
<dbReference type="InterPro" id="IPR036168">
    <property type="entry name" value="AP2_Mu_C_sf"/>
</dbReference>
<name>A0ABR2X1Z9_9FUNG</name>
<evidence type="ECO:0000256" key="10">
    <source>
        <dbReference type="RuleBase" id="RU366052"/>
    </source>
</evidence>
<feature type="compositionally biased region" description="Low complexity" evidence="11">
    <location>
        <begin position="215"/>
        <end position="226"/>
    </location>
</feature>